<dbReference type="AlphaFoldDB" id="A0A7D7R093"/>
<dbReference type="GO" id="GO:0005886">
    <property type="term" value="C:plasma membrane"/>
    <property type="evidence" value="ECO:0007669"/>
    <property type="project" value="TreeGrafter"/>
</dbReference>
<evidence type="ECO:0000313" key="5">
    <source>
        <dbReference type="EMBL" id="QMT17316.1"/>
    </source>
</evidence>
<dbReference type="PROSITE" id="PS00211">
    <property type="entry name" value="ABC_TRANSPORTER_1"/>
    <property type="match status" value="1"/>
</dbReference>
<reference evidence="5 6" key="1">
    <citation type="submission" date="2020-07" db="EMBL/GenBank/DDBJ databases">
        <title>Screening of a cold-adapted Planococcus bacterium producing protease in traditional shrimp paste and protease identification by genome sequencing.</title>
        <authorList>
            <person name="Gao R."/>
            <person name="Leng W."/>
            <person name="Chu Q."/>
            <person name="Wu X."/>
            <person name="Liu H."/>
            <person name="Li X."/>
        </authorList>
    </citation>
    <scope>NUCLEOTIDE SEQUENCE [LARGE SCALE GENOMIC DNA]</scope>
    <source>
        <strain evidence="5 6">XJ11</strain>
    </source>
</reference>
<proteinExistence type="predicted"/>
<name>A0A7D7R093_PLAMR</name>
<feature type="domain" description="ABC transporter" evidence="4">
    <location>
        <begin position="5"/>
        <end position="231"/>
    </location>
</feature>
<keyword evidence="3 5" id="KW-0067">ATP-binding</keyword>
<gene>
    <name evidence="5" type="ORF">H1Q58_15400</name>
</gene>
<dbReference type="EMBL" id="CP059540">
    <property type="protein sequence ID" value="QMT17316.1"/>
    <property type="molecule type" value="Genomic_DNA"/>
</dbReference>
<evidence type="ECO:0000313" key="6">
    <source>
        <dbReference type="Proteomes" id="UP000514716"/>
    </source>
</evidence>
<protein>
    <submittedName>
        <fullName evidence="5">ABC transporter ATP-binding protein</fullName>
    </submittedName>
</protein>
<dbReference type="Gene3D" id="3.40.50.300">
    <property type="entry name" value="P-loop containing nucleotide triphosphate hydrolases"/>
    <property type="match status" value="1"/>
</dbReference>
<dbReference type="GO" id="GO:0098796">
    <property type="term" value="C:membrane protein complex"/>
    <property type="evidence" value="ECO:0007669"/>
    <property type="project" value="UniProtKB-ARBA"/>
</dbReference>
<dbReference type="PANTHER" id="PTHR24220:SF86">
    <property type="entry name" value="ABC TRANSPORTER ABCH.1"/>
    <property type="match status" value="1"/>
</dbReference>
<evidence type="ECO:0000256" key="2">
    <source>
        <dbReference type="ARBA" id="ARBA00022741"/>
    </source>
</evidence>
<dbReference type="CDD" id="cd03255">
    <property type="entry name" value="ABC_MJ0796_LolCDE_FtsE"/>
    <property type="match status" value="1"/>
</dbReference>
<dbReference type="RefSeq" id="WP_182092018.1">
    <property type="nucleotide sequence ID" value="NZ_CP059540.1"/>
</dbReference>
<dbReference type="PROSITE" id="PS50893">
    <property type="entry name" value="ABC_TRANSPORTER_2"/>
    <property type="match status" value="1"/>
</dbReference>
<dbReference type="InterPro" id="IPR003439">
    <property type="entry name" value="ABC_transporter-like_ATP-bd"/>
</dbReference>
<dbReference type="KEGG" id="pdec:H1Q58_15400"/>
<dbReference type="GO" id="GO:0022857">
    <property type="term" value="F:transmembrane transporter activity"/>
    <property type="evidence" value="ECO:0007669"/>
    <property type="project" value="TreeGrafter"/>
</dbReference>
<dbReference type="FunFam" id="3.40.50.300:FF:000032">
    <property type="entry name" value="Export ABC transporter ATP-binding protein"/>
    <property type="match status" value="1"/>
</dbReference>
<keyword evidence="6" id="KW-1185">Reference proteome</keyword>
<dbReference type="Proteomes" id="UP000514716">
    <property type="component" value="Chromosome"/>
</dbReference>
<evidence type="ECO:0000256" key="3">
    <source>
        <dbReference type="ARBA" id="ARBA00022840"/>
    </source>
</evidence>
<dbReference type="InterPro" id="IPR017871">
    <property type="entry name" value="ABC_transporter-like_CS"/>
</dbReference>
<keyword evidence="2" id="KW-0547">Nucleotide-binding</keyword>
<dbReference type="SUPFAM" id="SSF52540">
    <property type="entry name" value="P-loop containing nucleoside triphosphate hydrolases"/>
    <property type="match status" value="1"/>
</dbReference>
<evidence type="ECO:0000256" key="1">
    <source>
        <dbReference type="ARBA" id="ARBA00022448"/>
    </source>
</evidence>
<organism evidence="5 6">
    <name type="scientific">Planococcus maritimus</name>
    <dbReference type="NCBI Taxonomy" id="192421"/>
    <lineage>
        <taxon>Bacteria</taxon>
        <taxon>Bacillati</taxon>
        <taxon>Bacillota</taxon>
        <taxon>Bacilli</taxon>
        <taxon>Bacillales</taxon>
        <taxon>Caryophanaceae</taxon>
        <taxon>Planococcus</taxon>
    </lineage>
</organism>
<dbReference type="PANTHER" id="PTHR24220">
    <property type="entry name" value="IMPORT ATP-BINDING PROTEIN"/>
    <property type="match status" value="1"/>
</dbReference>
<sequence length="231" mass="25581">MYQSIECRKLVKAFRGDGVETHALKQVDLVLEGGKFISLIGPSGSGKSTLLSLIGTLDEPTSGELLHGGQSVSRLNSRQLADFRFETIGFIFQQFHLIPTLTALENIMAPLFGRKVSYDKKERSLKLLELVGLSEKANALPSQLSGGQQQRIAIARALVHEPKWLLADEPTGNLDFETGEVIFQLLQRLNQEKGCGVLFVTHDPQLANRADRKIEMRDGEIIADSQARHYA</sequence>
<dbReference type="SMART" id="SM00382">
    <property type="entry name" value="AAA"/>
    <property type="match status" value="1"/>
</dbReference>
<accession>A0A7D7R093</accession>
<keyword evidence="1" id="KW-0813">Transport</keyword>
<dbReference type="InterPro" id="IPR003593">
    <property type="entry name" value="AAA+_ATPase"/>
</dbReference>
<evidence type="ECO:0000259" key="4">
    <source>
        <dbReference type="PROSITE" id="PS50893"/>
    </source>
</evidence>
<dbReference type="GO" id="GO:0016887">
    <property type="term" value="F:ATP hydrolysis activity"/>
    <property type="evidence" value="ECO:0007669"/>
    <property type="project" value="InterPro"/>
</dbReference>
<dbReference type="InterPro" id="IPR017911">
    <property type="entry name" value="MacB-like_ATP-bd"/>
</dbReference>
<dbReference type="InterPro" id="IPR015854">
    <property type="entry name" value="ABC_transpr_LolD-like"/>
</dbReference>
<dbReference type="Pfam" id="PF00005">
    <property type="entry name" value="ABC_tran"/>
    <property type="match status" value="1"/>
</dbReference>
<dbReference type="GO" id="GO:0005524">
    <property type="term" value="F:ATP binding"/>
    <property type="evidence" value="ECO:0007669"/>
    <property type="project" value="UniProtKB-KW"/>
</dbReference>
<dbReference type="InterPro" id="IPR027417">
    <property type="entry name" value="P-loop_NTPase"/>
</dbReference>